<dbReference type="SUPFAM" id="SSF55073">
    <property type="entry name" value="Nucleotide cyclase"/>
    <property type="match status" value="1"/>
</dbReference>
<dbReference type="InterPro" id="IPR043128">
    <property type="entry name" value="Rev_trsase/Diguanyl_cyclase"/>
</dbReference>
<evidence type="ECO:0000259" key="4">
    <source>
        <dbReference type="PROSITE" id="PS50887"/>
    </source>
</evidence>
<accession>A0ABR8NVM3</accession>
<dbReference type="Gene3D" id="3.20.20.450">
    <property type="entry name" value="EAL domain"/>
    <property type="match status" value="1"/>
</dbReference>
<dbReference type="Pfam" id="PF00990">
    <property type="entry name" value="GGDEF"/>
    <property type="match status" value="1"/>
</dbReference>
<dbReference type="InterPro" id="IPR000160">
    <property type="entry name" value="GGDEF_dom"/>
</dbReference>
<name>A0ABR8NVM3_9GAMM</name>
<dbReference type="SUPFAM" id="SSF52172">
    <property type="entry name" value="CheY-like"/>
    <property type="match status" value="1"/>
</dbReference>
<dbReference type="SMART" id="SM00052">
    <property type="entry name" value="EAL"/>
    <property type="match status" value="1"/>
</dbReference>
<dbReference type="InterPro" id="IPR029787">
    <property type="entry name" value="Nucleotide_cyclase"/>
</dbReference>
<dbReference type="PANTHER" id="PTHR44757">
    <property type="entry name" value="DIGUANYLATE CYCLASE DGCP"/>
    <property type="match status" value="1"/>
</dbReference>
<feature type="domain" description="GGDEF" evidence="4">
    <location>
        <begin position="171"/>
        <end position="304"/>
    </location>
</feature>
<evidence type="ECO:0000259" key="3">
    <source>
        <dbReference type="PROSITE" id="PS50883"/>
    </source>
</evidence>
<dbReference type="Gene3D" id="3.30.70.270">
    <property type="match status" value="1"/>
</dbReference>
<dbReference type="InterPro" id="IPR035919">
    <property type="entry name" value="EAL_sf"/>
</dbReference>
<evidence type="ECO:0000313" key="6">
    <source>
        <dbReference type="Proteomes" id="UP000604161"/>
    </source>
</evidence>
<feature type="modified residue" description="4-aspartylphosphate" evidence="1">
    <location>
        <position position="53"/>
    </location>
</feature>
<dbReference type="PROSITE" id="PS50883">
    <property type="entry name" value="EAL"/>
    <property type="match status" value="1"/>
</dbReference>
<dbReference type="EMBL" id="JACYFC010000001">
    <property type="protein sequence ID" value="MBD5770091.1"/>
    <property type="molecule type" value="Genomic_DNA"/>
</dbReference>
<evidence type="ECO:0000256" key="1">
    <source>
        <dbReference type="PROSITE-ProRule" id="PRU00169"/>
    </source>
</evidence>
<keyword evidence="6" id="KW-1185">Reference proteome</keyword>
<dbReference type="SMART" id="SM00448">
    <property type="entry name" value="REC"/>
    <property type="match status" value="1"/>
</dbReference>
<comment type="caution">
    <text evidence="5">The sequence shown here is derived from an EMBL/GenBank/DDBJ whole genome shotgun (WGS) entry which is preliminary data.</text>
</comment>
<dbReference type="InterPro" id="IPR011006">
    <property type="entry name" value="CheY-like_superfamily"/>
</dbReference>
<gene>
    <name evidence="5" type="ORF">IF202_03435</name>
</gene>
<feature type="domain" description="Response regulatory" evidence="2">
    <location>
        <begin position="2"/>
        <end position="120"/>
    </location>
</feature>
<dbReference type="Pfam" id="PF00563">
    <property type="entry name" value="EAL"/>
    <property type="match status" value="1"/>
</dbReference>
<evidence type="ECO:0000259" key="2">
    <source>
        <dbReference type="PROSITE" id="PS50110"/>
    </source>
</evidence>
<reference evidence="5 6" key="1">
    <citation type="submission" date="2020-09" db="EMBL/GenBank/DDBJ databases">
        <title>Marinomonas sp. nov., isolated from the cysticercosis algae of Qingdao, China.</title>
        <authorList>
            <person name="Sun X."/>
        </authorList>
    </citation>
    <scope>NUCLEOTIDE SEQUENCE [LARGE SCALE GENOMIC DNA]</scope>
    <source>
        <strain evidence="5 6">SM2066</strain>
    </source>
</reference>
<evidence type="ECO:0000313" key="5">
    <source>
        <dbReference type="EMBL" id="MBD5770091.1"/>
    </source>
</evidence>
<organism evidence="5 6">
    <name type="scientific">Marinomonas colpomeniae</name>
    <dbReference type="NCBI Taxonomy" id="2774408"/>
    <lineage>
        <taxon>Bacteria</taxon>
        <taxon>Pseudomonadati</taxon>
        <taxon>Pseudomonadota</taxon>
        <taxon>Gammaproteobacteria</taxon>
        <taxon>Oceanospirillales</taxon>
        <taxon>Oceanospirillaceae</taxon>
        <taxon>Marinomonas</taxon>
    </lineage>
</organism>
<dbReference type="RefSeq" id="WP_191593455.1">
    <property type="nucleotide sequence ID" value="NZ_JACYFC010000001.1"/>
</dbReference>
<keyword evidence="1" id="KW-0597">Phosphoprotein</keyword>
<dbReference type="Gene3D" id="3.40.50.2300">
    <property type="match status" value="1"/>
</dbReference>
<dbReference type="SMART" id="SM00267">
    <property type="entry name" value="GGDEF"/>
    <property type="match status" value="1"/>
</dbReference>
<feature type="domain" description="EAL" evidence="3">
    <location>
        <begin position="313"/>
        <end position="566"/>
    </location>
</feature>
<dbReference type="NCBIfam" id="TIGR00254">
    <property type="entry name" value="GGDEF"/>
    <property type="match status" value="1"/>
</dbReference>
<dbReference type="CDD" id="cd00156">
    <property type="entry name" value="REC"/>
    <property type="match status" value="1"/>
</dbReference>
<dbReference type="CDD" id="cd01949">
    <property type="entry name" value="GGDEF"/>
    <property type="match status" value="1"/>
</dbReference>
<protein>
    <submittedName>
        <fullName evidence="5">EAL domain-containing protein</fullName>
    </submittedName>
</protein>
<dbReference type="InterPro" id="IPR052155">
    <property type="entry name" value="Biofilm_reg_signaling"/>
</dbReference>
<dbReference type="SUPFAM" id="SSF141868">
    <property type="entry name" value="EAL domain-like"/>
    <property type="match status" value="1"/>
</dbReference>
<dbReference type="InterPro" id="IPR001789">
    <property type="entry name" value="Sig_transdc_resp-reg_receiver"/>
</dbReference>
<sequence>MNILIVDDDAVDRKLIKRALSTTTHFHNIVEVASVTEGLDASLVSHFDIILLDCNMPEVDGIEMLIEMRAKPNLGNTAIIMISSSDDSPLALDCIEAGAQDFLPKSDISIRDLNKSIMYAKKRFETEQRMHESYLTAKHMAECDTLTGLSNRYHFEETVKEMIGREGSKSNSMALLALDIDNFKHINDTLGHDVGDDVLKEVVVRIKRVLSRHERFARLGGDEFAVMMSQVRNADEVNLLSSRMLTQFQDPMVINDKIVNCSISIGSAVFPSDASRFHELLKCADIAMYHSKQNGKNQFSCYKPYYQTEFNRRFNIQNEIKNIIKEETFRLFYQPIYSTQTETIVGFEALIRWPEMDEMFTPDEFIPVAEECGLISELGKWIISTAVQQVALWRENFKLSLTIAVNISPVQLQDKNLLPHLIDTVKKNGVPSDSITLEITETALFKDSEKITETLRQLSQHGFKIALDDFGMGYSSIAHLIEYPIDIVKLDRSMQSFVDDGCKRYKVLESLAYMLNKLDLTIVAEGIETESQSSLCKQLNLDYKQGFLLSRPLPVDQIDAMLASPSLS</sequence>
<dbReference type="Pfam" id="PF00072">
    <property type="entry name" value="Response_reg"/>
    <property type="match status" value="1"/>
</dbReference>
<dbReference type="Proteomes" id="UP000604161">
    <property type="component" value="Unassembled WGS sequence"/>
</dbReference>
<proteinExistence type="predicted"/>
<dbReference type="PROSITE" id="PS50887">
    <property type="entry name" value="GGDEF"/>
    <property type="match status" value="1"/>
</dbReference>
<dbReference type="PANTHER" id="PTHR44757:SF2">
    <property type="entry name" value="BIOFILM ARCHITECTURE MAINTENANCE PROTEIN MBAA"/>
    <property type="match status" value="1"/>
</dbReference>
<dbReference type="PROSITE" id="PS50110">
    <property type="entry name" value="RESPONSE_REGULATORY"/>
    <property type="match status" value="1"/>
</dbReference>
<dbReference type="InterPro" id="IPR001633">
    <property type="entry name" value="EAL_dom"/>
</dbReference>
<dbReference type="CDD" id="cd01948">
    <property type="entry name" value="EAL"/>
    <property type="match status" value="1"/>
</dbReference>